<protein>
    <submittedName>
        <fullName evidence="2">Uncharacterized protein</fullName>
    </submittedName>
</protein>
<keyword evidence="1" id="KW-1133">Transmembrane helix</keyword>
<dbReference type="EMBL" id="JAUSQU010000001">
    <property type="protein sequence ID" value="MDP9842292.1"/>
    <property type="molecule type" value="Genomic_DNA"/>
</dbReference>
<dbReference type="Proteomes" id="UP001225356">
    <property type="component" value="Unassembled WGS sequence"/>
</dbReference>
<comment type="caution">
    <text evidence="2">The sequence shown here is derived from an EMBL/GenBank/DDBJ whole genome shotgun (WGS) entry which is preliminary data.</text>
</comment>
<gene>
    <name evidence="2" type="ORF">J2853_001503</name>
</gene>
<keyword evidence="1" id="KW-0472">Membrane</keyword>
<keyword evidence="1" id="KW-0812">Transmembrane</keyword>
<name>A0ABT9Q6F5_9ACTN</name>
<organism evidence="2 3">
    <name type="scientific">Streptosporangium lutulentum</name>
    <dbReference type="NCBI Taxonomy" id="1461250"/>
    <lineage>
        <taxon>Bacteria</taxon>
        <taxon>Bacillati</taxon>
        <taxon>Actinomycetota</taxon>
        <taxon>Actinomycetes</taxon>
        <taxon>Streptosporangiales</taxon>
        <taxon>Streptosporangiaceae</taxon>
        <taxon>Streptosporangium</taxon>
    </lineage>
</organism>
<feature type="transmembrane region" description="Helical" evidence="1">
    <location>
        <begin position="12"/>
        <end position="28"/>
    </location>
</feature>
<keyword evidence="3" id="KW-1185">Reference proteome</keyword>
<reference evidence="2 3" key="1">
    <citation type="submission" date="2023-07" db="EMBL/GenBank/DDBJ databases">
        <title>Sequencing the genomes of 1000 actinobacteria strains.</title>
        <authorList>
            <person name="Klenk H.-P."/>
        </authorList>
    </citation>
    <scope>NUCLEOTIDE SEQUENCE [LARGE SCALE GENOMIC DNA]</scope>
    <source>
        <strain evidence="2 3">DSM 46740</strain>
    </source>
</reference>
<evidence type="ECO:0000313" key="3">
    <source>
        <dbReference type="Proteomes" id="UP001225356"/>
    </source>
</evidence>
<accession>A0ABT9Q6F5</accession>
<evidence type="ECO:0000256" key="1">
    <source>
        <dbReference type="SAM" id="Phobius"/>
    </source>
</evidence>
<evidence type="ECO:0000313" key="2">
    <source>
        <dbReference type="EMBL" id="MDP9842292.1"/>
    </source>
</evidence>
<sequence>MHGAPRILRGEALMIVVLTVLTVAEITRPPPLRP</sequence>
<proteinExistence type="predicted"/>